<dbReference type="GO" id="GO:0000160">
    <property type="term" value="P:phosphorelay signal transduction system"/>
    <property type="evidence" value="ECO:0007669"/>
    <property type="project" value="InterPro"/>
</dbReference>
<dbReference type="GO" id="GO:0043709">
    <property type="term" value="P:cell adhesion involved in single-species biofilm formation"/>
    <property type="evidence" value="ECO:0007669"/>
    <property type="project" value="TreeGrafter"/>
</dbReference>
<dbReference type="Pfam" id="PF00072">
    <property type="entry name" value="Response_reg"/>
    <property type="match status" value="1"/>
</dbReference>
<feature type="domain" description="Response regulatory" evidence="3">
    <location>
        <begin position="1"/>
        <end position="115"/>
    </location>
</feature>
<sequence>MVITADPALTAMLDALWPAQDVCWQAFERASRAMEELYAEPPDLLLVDECLPDMSGLELAMAVKSENVYRQMPVVLVLRGPEALDSLDWSAMEVDEFLLRPFSPVEIRSRLALALARATRTLDANPLSKLPGNTSIIQRVQHLVEAGAEFGLAYVDLDNFKSFNDKYGFSRGDEALMMTARLLVNVVREHPQQAPAMHFVGHVGGDDFVFILPATQVEAACRAVCARFDAIVPSFYDEDDRRRGGIRSTDRQGNAQDFPLMSLSIAVVLNHNAKLTHAGEAASMAAALKKKAKAISGSSYVMDQRQR</sequence>
<dbReference type="NCBIfam" id="TIGR00254">
    <property type="entry name" value="GGDEF"/>
    <property type="match status" value="1"/>
</dbReference>
<feature type="modified residue" description="4-aspartylphosphate" evidence="2">
    <location>
        <position position="48"/>
    </location>
</feature>
<dbReference type="OrthoDB" id="9813903at2"/>
<dbReference type="PROSITE" id="PS50887">
    <property type="entry name" value="GGDEF"/>
    <property type="match status" value="1"/>
</dbReference>
<dbReference type="InterPro" id="IPR001789">
    <property type="entry name" value="Sig_transdc_resp-reg_receiver"/>
</dbReference>
<keyword evidence="2" id="KW-0597">Phosphoprotein</keyword>
<dbReference type="GO" id="GO:0052621">
    <property type="term" value="F:diguanylate cyclase activity"/>
    <property type="evidence" value="ECO:0007669"/>
    <property type="project" value="UniProtKB-EC"/>
</dbReference>
<accession>T2G6P1</accession>
<protein>
    <recommendedName>
        <fullName evidence="1">diguanylate cyclase</fullName>
        <ecNumber evidence="1">2.7.7.65</ecNumber>
    </recommendedName>
</protein>
<dbReference type="PROSITE" id="PS50110">
    <property type="entry name" value="RESPONSE_REGULATORY"/>
    <property type="match status" value="1"/>
</dbReference>
<reference evidence="6" key="2">
    <citation type="submission" date="2013-07" db="EMBL/GenBank/DDBJ databases">
        <authorList>
            <person name="Morais-Silva F.O."/>
            <person name="Rezende A.M."/>
            <person name="Pimentel C."/>
            <person name="Resende D.M."/>
            <person name="Santos C.I."/>
            <person name="Clemente C."/>
            <person name="de Oliveira L.M."/>
            <person name="da Silva S.M."/>
            <person name="Costa D.A."/>
            <person name="Varela-Raposo A."/>
            <person name="Horacio E.C.A."/>
            <person name="Matos M."/>
            <person name="Flores O."/>
            <person name="Ruiz J.C."/>
            <person name="Rodrigues-Pousada C."/>
        </authorList>
    </citation>
    <scope>NUCLEOTIDE SEQUENCE [LARGE SCALE GENOMIC DNA]</scope>
    <source>
        <strain evidence="6">ATCC 19364 / DSM 1382 / NCIMB 9332 / VKM B-1759</strain>
    </source>
</reference>
<evidence type="ECO:0000259" key="4">
    <source>
        <dbReference type="PROSITE" id="PS50887"/>
    </source>
</evidence>
<organism evidence="5 6">
    <name type="scientific">Megalodesulfovibrio gigas (strain ATCC 19364 / DSM 1382 / NCIMB 9332 / VKM B-1759)</name>
    <name type="common">Desulfovibrio gigas</name>
    <dbReference type="NCBI Taxonomy" id="1121448"/>
    <lineage>
        <taxon>Bacteria</taxon>
        <taxon>Pseudomonadati</taxon>
        <taxon>Thermodesulfobacteriota</taxon>
        <taxon>Desulfovibrionia</taxon>
        <taxon>Desulfovibrionales</taxon>
        <taxon>Desulfovibrionaceae</taxon>
        <taxon>Megalodesulfovibrio</taxon>
    </lineage>
</organism>
<evidence type="ECO:0000313" key="5">
    <source>
        <dbReference type="EMBL" id="AGW11953.1"/>
    </source>
</evidence>
<dbReference type="InterPro" id="IPR000160">
    <property type="entry name" value="GGDEF_dom"/>
</dbReference>
<dbReference type="InterPro" id="IPR029787">
    <property type="entry name" value="Nucleotide_cyclase"/>
</dbReference>
<dbReference type="InterPro" id="IPR011006">
    <property type="entry name" value="CheY-like_superfamily"/>
</dbReference>
<dbReference type="STRING" id="1121448.DGI_0011"/>
<dbReference type="SMART" id="SM00267">
    <property type="entry name" value="GGDEF"/>
    <property type="match status" value="1"/>
</dbReference>
<dbReference type="InterPro" id="IPR043128">
    <property type="entry name" value="Rev_trsase/Diguanyl_cyclase"/>
</dbReference>
<evidence type="ECO:0000256" key="1">
    <source>
        <dbReference type="ARBA" id="ARBA00012528"/>
    </source>
</evidence>
<keyword evidence="6" id="KW-1185">Reference proteome</keyword>
<feature type="domain" description="GGDEF" evidence="4">
    <location>
        <begin position="148"/>
        <end position="305"/>
    </location>
</feature>
<dbReference type="Gene3D" id="3.30.70.270">
    <property type="match status" value="1"/>
</dbReference>
<dbReference type="CDD" id="cd01949">
    <property type="entry name" value="GGDEF"/>
    <property type="match status" value="1"/>
</dbReference>
<evidence type="ECO:0000259" key="3">
    <source>
        <dbReference type="PROSITE" id="PS50110"/>
    </source>
</evidence>
<dbReference type="Proteomes" id="UP000016587">
    <property type="component" value="Chromosome"/>
</dbReference>
<dbReference type="PANTHER" id="PTHR45138">
    <property type="entry name" value="REGULATORY COMPONENTS OF SENSORY TRANSDUCTION SYSTEM"/>
    <property type="match status" value="1"/>
</dbReference>
<dbReference type="GO" id="GO:1902201">
    <property type="term" value="P:negative regulation of bacterial-type flagellum-dependent cell motility"/>
    <property type="evidence" value="ECO:0007669"/>
    <property type="project" value="TreeGrafter"/>
</dbReference>
<evidence type="ECO:0000256" key="2">
    <source>
        <dbReference type="PROSITE-ProRule" id="PRU00169"/>
    </source>
</evidence>
<reference evidence="5 6" key="1">
    <citation type="journal article" date="2013" name="J. Bacteriol.">
        <title>Roles of HynAB and Ech, the only two hydrogenases found in the model sulfate reducer Desulfovibrio gigas.</title>
        <authorList>
            <person name="Morais-Silva F.O."/>
            <person name="Santos C.I."/>
            <person name="Rodrigues R."/>
            <person name="Pereira I.A."/>
            <person name="Rodrigues-Pousada C."/>
        </authorList>
    </citation>
    <scope>NUCLEOTIDE SEQUENCE [LARGE SCALE GENOMIC DNA]</scope>
    <source>
        <strain evidence="6">ATCC 19364 / DSM 1382 / NCIMB 9332 / VKM B-1759</strain>
    </source>
</reference>
<dbReference type="InterPro" id="IPR050469">
    <property type="entry name" value="Diguanylate_Cyclase"/>
</dbReference>
<dbReference type="AlphaFoldDB" id="T2G6P1"/>
<dbReference type="Gene3D" id="3.40.50.2300">
    <property type="match status" value="1"/>
</dbReference>
<dbReference type="PANTHER" id="PTHR45138:SF25">
    <property type="entry name" value="GGDEF DOMAIN PROTEIN"/>
    <property type="match status" value="1"/>
</dbReference>
<dbReference type="SUPFAM" id="SSF52172">
    <property type="entry name" value="CheY-like"/>
    <property type="match status" value="1"/>
</dbReference>
<dbReference type="KEGG" id="dgg:DGI_0011"/>
<proteinExistence type="predicted"/>
<dbReference type="PATRIC" id="fig|1121448.10.peg.11"/>
<dbReference type="GO" id="GO:0005886">
    <property type="term" value="C:plasma membrane"/>
    <property type="evidence" value="ECO:0007669"/>
    <property type="project" value="TreeGrafter"/>
</dbReference>
<dbReference type="SUPFAM" id="SSF55073">
    <property type="entry name" value="Nucleotide cyclase"/>
    <property type="match status" value="1"/>
</dbReference>
<dbReference type="eggNOG" id="COG3706">
    <property type="taxonomic scope" value="Bacteria"/>
</dbReference>
<dbReference type="EMBL" id="CP006585">
    <property type="protein sequence ID" value="AGW11953.1"/>
    <property type="molecule type" value="Genomic_DNA"/>
</dbReference>
<name>T2G6P1_MEGG1</name>
<dbReference type="EC" id="2.7.7.65" evidence="1"/>
<gene>
    <name evidence="5" type="ORF">DGI_0011</name>
</gene>
<dbReference type="HOGENOM" id="CLU_000445_11_7_7"/>
<evidence type="ECO:0000313" key="6">
    <source>
        <dbReference type="Proteomes" id="UP000016587"/>
    </source>
</evidence>
<dbReference type="Pfam" id="PF00990">
    <property type="entry name" value="GGDEF"/>
    <property type="match status" value="1"/>
</dbReference>